<dbReference type="EMBL" id="CP003537">
    <property type="protein sequence ID" value="AGH95306.1"/>
    <property type="molecule type" value="Genomic_DNA"/>
</dbReference>
<dbReference type="InterPro" id="IPR029787">
    <property type="entry name" value="Nucleotide_cyclase"/>
</dbReference>
<reference evidence="9 10" key="1">
    <citation type="journal article" date="2013" name="ISME J.">
        <title>By their genes ye shall know them: genomic signatures of predatory bacteria.</title>
        <authorList>
            <person name="Pasternak Z."/>
            <person name="Pietrokovski S."/>
            <person name="Rotem O."/>
            <person name="Gophna U."/>
            <person name="Lurie-Weinberger M.N."/>
            <person name="Jurkevitch E."/>
        </authorList>
    </citation>
    <scope>NUCLEOTIDE SEQUENCE [LARGE SCALE GENOMIC DNA]</scope>
    <source>
        <strain evidence="9 10">JSS</strain>
    </source>
</reference>
<evidence type="ECO:0000256" key="6">
    <source>
        <dbReference type="ARBA" id="ARBA00023136"/>
    </source>
</evidence>
<dbReference type="GO" id="GO:0004016">
    <property type="term" value="F:adenylate cyclase activity"/>
    <property type="evidence" value="ECO:0007669"/>
    <property type="project" value="UniProtKB-ARBA"/>
</dbReference>
<gene>
    <name evidence="9" type="ORF">A11Q_1090</name>
</gene>
<feature type="domain" description="Guanylate cyclase" evidence="8">
    <location>
        <begin position="619"/>
        <end position="751"/>
    </location>
</feature>
<dbReference type="InterPro" id="IPR001054">
    <property type="entry name" value="A/G_cyclase"/>
</dbReference>
<keyword evidence="5 7" id="KW-1133">Transmembrane helix</keyword>
<dbReference type="Gene3D" id="3.30.70.1230">
    <property type="entry name" value="Nucleotide cyclase"/>
    <property type="match status" value="1"/>
</dbReference>
<feature type="transmembrane region" description="Helical" evidence="7">
    <location>
        <begin position="553"/>
        <end position="578"/>
    </location>
</feature>
<dbReference type="PANTHER" id="PTHR43081">
    <property type="entry name" value="ADENYLATE CYCLASE, TERMINAL-DIFFERENTIATION SPECIFIC-RELATED"/>
    <property type="match status" value="1"/>
</dbReference>
<accession>M4VBA2</accession>
<dbReference type="Pfam" id="PF00211">
    <property type="entry name" value="Guanylate_cyc"/>
    <property type="match status" value="1"/>
</dbReference>
<evidence type="ECO:0000256" key="2">
    <source>
        <dbReference type="ARBA" id="ARBA00005381"/>
    </source>
</evidence>
<dbReference type="GO" id="GO:0030313">
    <property type="term" value="C:cell envelope"/>
    <property type="evidence" value="ECO:0007669"/>
    <property type="project" value="UniProtKB-SubCell"/>
</dbReference>
<dbReference type="SMART" id="SM01080">
    <property type="entry name" value="CHASE2"/>
    <property type="match status" value="1"/>
</dbReference>
<keyword evidence="10" id="KW-1185">Reference proteome</keyword>
<keyword evidence="6 7" id="KW-0472">Membrane</keyword>
<evidence type="ECO:0000256" key="1">
    <source>
        <dbReference type="ARBA" id="ARBA00004196"/>
    </source>
</evidence>
<dbReference type="CDD" id="cd07302">
    <property type="entry name" value="CHD"/>
    <property type="match status" value="1"/>
</dbReference>
<sequence>MLKKIFEYLLILAFASALTLGFYLFLAEANSSPLHKSRIQVTLENVSHKWNDLFYSDLNKKQPADNVVVLAIDEPSVIEIGRWPWSRTVINEITQQLLKYDIKTLSYDIIFSEEESAAMDNSFATTVSKAPDKLILGTFSDYSSRVLPYQDYCLTQAFLYTGGSQLVKINPFLLVEDDTIVFEETPFNQLFTPLFSAIDQTSQRTYLNFYSLESSQQLSRYQLNTLNFFKKQKIYEYCSEWLTAQDNYSFTDDNSIQALYFKVFETKTAAELNEKLSLLKTTPVLNTIPQYEMWTQNIPALQEAAIYTASFVASPDADGVIRNYPLLFRTGNQLGTSYIPSLALQAYLASTGYQAIFKLKQSNGQKNVSQIEIQDVSQDSGADDTPLVTTLPVNPEGKMLINYYGKQNTIPYISAKELLHASDRLEYSIRIPQSNGAFLIEKRQVDKAEFLKDKNIIFGATAVGIYDIRTTPHDINYPGPEIHATALSNLLSQNYLRYFKDELRYAPWLLFLTLIISLLIFIKAEVLLASIAFSLTAIILVLLQRYLYHEGYLFHSSFLFLVLVFTSFFASLIYKYFFQSRKSKEIKKAFSKYVSKDVVEEILKNESAIELRGQKLFMSVYFSDIRGFTEFSEKMDPLELSELLNKYFTPMSAVITQHQGTIDKYIGDAVMAMFGAPINYKNHAHQACYAALGCLNALEKLNEEFVLRNWPKIDIGIGINTGYMNAGNIGSETIQNYTVIGDSVNLASRLESLNKNYGTHIIISEFTYEIVKDNFNCKELDTVNVKGKKEPVKIYELLSTK</sequence>
<comment type="subcellular location">
    <subcellularLocation>
        <location evidence="1">Cell envelope</location>
    </subcellularLocation>
</comment>
<organism evidence="9 10">
    <name type="scientific">Pseudobdellovibrio exovorus JSS</name>
    <dbReference type="NCBI Taxonomy" id="1184267"/>
    <lineage>
        <taxon>Bacteria</taxon>
        <taxon>Pseudomonadati</taxon>
        <taxon>Bdellovibrionota</taxon>
        <taxon>Bdellovibrionia</taxon>
        <taxon>Bdellovibrionales</taxon>
        <taxon>Pseudobdellovibrionaceae</taxon>
        <taxon>Pseudobdellovibrio</taxon>
    </lineage>
</organism>
<dbReference type="Pfam" id="PF05226">
    <property type="entry name" value="CHASE2"/>
    <property type="match status" value="1"/>
</dbReference>
<dbReference type="OrthoDB" id="5288193at2"/>
<feature type="transmembrane region" description="Helical" evidence="7">
    <location>
        <begin position="505"/>
        <end position="522"/>
    </location>
</feature>
<evidence type="ECO:0000256" key="7">
    <source>
        <dbReference type="SAM" id="Phobius"/>
    </source>
</evidence>
<dbReference type="InterPro" id="IPR007890">
    <property type="entry name" value="CHASE2"/>
</dbReference>
<dbReference type="eggNOG" id="COG2114">
    <property type="taxonomic scope" value="Bacteria"/>
</dbReference>
<dbReference type="Proteomes" id="UP000012040">
    <property type="component" value="Chromosome"/>
</dbReference>
<dbReference type="PANTHER" id="PTHR43081:SF1">
    <property type="entry name" value="ADENYLATE CYCLASE, TERMINAL-DIFFERENTIATION SPECIFIC"/>
    <property type="match status" value="1"/>
</dbReference>
<dbReference type="KEGG" id="bex:A11Q_1090"/>
<dbReference type="PATRIC" id="fig|1184267.3.peg.1103"/>
<name>M4VBA2_9BACT</name>
<evidence type="ECO:0000313" key="10">
    <source>
        <dbReference type="Proteomes" id="UP000012040"/>
    </source>
</evidence>
<dbReference type="PROSITE" id="PS50125">
    <property type="entry name" value="GUANYLATE_CYCLASE_2"/>
    <property type="match status" value="1"/>
</dbReference>
<proteinExistence type="inferred from homology"/>
<keyword evidence="3" id="KW-1003">Cell membrane</keyword>
<dbReference type="InterPro" id="IPR050697">
    <property type="entry name" value="Adenylyl/Guanylyl_Cyclase_3/4"/>
</dbReference>
<dbReference type="SMART" id="SM00044">
    <property type="entry name" value="CYCc"/>
    <property type="match status" value="1"/>
</dbReference>
<evidence type="ECO:0000256" key="3">
    <source>
        <dbReference type="ARBA" id="ARBA00022475"/>
    </source>
</evidence>
<dbReference type="RefSeq" id="WP_015469796.1">
    <property type="nucleotide sequence ID" value="NC_020813.1"/>
</dbReference>
<dbReference type="AlphaFoldDB" id="M4VBA2"/>
<evidence type="ECO:0000313" key="9">
    <source>
        <dbReference type="EMBL" id="AGH95306.1"/>
    </source>
</evidence>
<evidence type="ECO:0000256" key="4">
    <source>
        <dbReference type="ARBA" id="ARBA00022692"/>
    </source>
</evidence>
<protein>
    <submittedName>
        <fullName evidence="9">Adenylate cyclase</fullName>
    </submittedName>
</protein>
<dbReference type="STRING" id="1184267.A11Q_1090"/>
<dbReference type="SUPFAM" id="SSF55073">
    <property type="entry name" value="Nucleotide cyclase"/>
    <property type="match status" value="1"/>
</dbReference>
<dbReference type="FunFam" id="3.30.70.1230:FF:000016">
    <property type="entry name" value="Adenylate/guanylate cyclase domain-containing protein"/>
    <property type="match status" value="1"/>
</dbReference>
<dbReference type="HOGENOM" id="CLU_000445_85_1_7"/>
<dbReference type="eggNOG" id="COG4252">
    <property type="taxonomic scope" value="Bacteria"/>
</dbReference>
<evidence type="ECO:0000259" key="8">
    <source>
        <dbReference type="PROSITE" id="PS50125"/>
    </source>
</evidence>
<dbReference type="GO" id="GO:0035556">
    <property type="term" value="P:intracellular signal transduction"/>
    <property type="evidence" value="ECO:0007669"/>
    <property type="project" value="InterPro"/>
</dbReference>
<dbReference type="GO" id="GO:0006171">
    <property type="term" value="P:cAMP biosynthetic process"/>
    <property type="evidence" value="ECO:0007669"/>
    <property type="project" value="TreeGrafter"/>
</dbReference>
<comment type="similarity">
    <text evidence="2">Belongs to the adenylyl cyclase class-3 family.</text>
</comment>
<keyword evidence="4 7" id="KW-0812">Transmembrane</keyword>
<evidence type="ECO:0000256" key="5">
    <source>
        <dbReference type="ARBA" id="ARBA00022989"/>
    </source>
</evidence>
<feature type="transmembrane region" description="Helical" evidence="7">
    <location>
        <begin position="527"/>
        <end position="547"/>
    </location>
</feature>